<dbReference type="RefSeq" id="XP_062639569.1">
    <property type="nucleotide sequence ID" value="XM_062785698.1"/>
</dbReference>
<feature type="compositionally biased region" description="Basic residues" evidence="1">
    <location>
        <begin position="533"/>
        <end position="542"/>
    </location>
</feature>
<dbReference type="AlphaFoldDB" id="A0AAN6ZQ57"/>
<dbReference type="GO" id="GO:0006357">
    <property type="term" value="P:regulation of transcription by RNA polymerase II"/>
    <property type="evidence" value="ECO:0007669"/>
    <property type="project" value="TreeGrafter"/>
</dbReference>
<dbReference type="InterPro" id="IPR013087">
    <property type="entry name" value="Znf_C2H2_type"/>
</dbReference>
<dbReference type="Gene3D" id="3.30.160.60">
    <property type="entry name" value="Classic Zinc Finger"/>
    <property type="match status" value="1"/>
</dbReference>
<feature type="region of interest" description="Disordered" evidence="1">
    <location>
        <begin position="500"/>
        <end position="542"/>
    </location>
</feature>
<feature type="region of interest" description="Disordered" evidence="1">
    <location>
        <begin position="95"/>
        <end position="165"/>
    </location>
</feature>
<evidence type="ECO:0000259" key="2">
    <source>
        <dbReference type="SMART" id="SM00355"/>
    </source>
</evidence>
<name>A0AAN6ZQ57_9PEZI</name>
<evidence type="ECO:0000313" key="4">
    <source>
        <dbReference type="Proteomes" id="UP001302676"/>
    </source>
</evidence>
<dbReference type="InterPro" id="IPR036236">
    <property type="entry name" value="Znf_C2H2_sf"/>
</dbReference>
<dbReference type="Proteomes" id="UP001302676">
    <property type="component" value="Unassembled WGS sequence"/>
</dbReference>
<feature type="compositionally biased region" description="Polar residues" evidence="1">
    <location>
        <begin position="284"/>
        <end position="296"/>
    </location>
</feature>
<feature type="domain" description="C2H2-type" evidence="2">
    <location>
        <begin position="450"/>
        <end position="479"/>
    </location>
</feature>
<feature type="region of interest" description="Disordered" evidence="1">
    <location>
        <begin position="1"/>
        <end position="73"/>
    </location>
</feature>
<feature type="compositionally biased region" description="Acidic residues" evidence="1">
    <location>
        <begin position="99"/>
        <end position="110"/>
    </location>
</feature>
<feature type="region of interest" description="Disordered" evidence="1">
    <location>
        <begin position="188"/>
        <end position="296"/>
    </location>
</feature>
<feature type="compositionally biased region" description="Basic and acidic residues" evidence="1">
    <location>
        <begin position="111"/>
        <end position="121"/>
    </location>
</feature>
<reference evidence="3" key="2">
    <citation type="submission" date="2023-05" db="EMBL/GenBank/DDBJ databases">
        <authorList>
            <consortium name="Lawrence Berkeley National Laboratory"/>
            <person name="Steindorff A."/>
            <person name="Hensen N."/>
            <person name="Bonometti L."/>
            <person name="Westerberg I."/>
            <person name="Brannstrom I.O."/>
            <person name="Guillou S."/>
            <person name="Cros-Aarteil S."/>
            <person name="Calhoun S."/>
            <person name="Haridas S."/>
            <person name="Kuo A."/>
            <person name="Mondo S."/>
            <person name="Pangilinan J."/>
            <person name="Riley R."/>
            <person name="Labutti K."/>
            <person name="Andreopoulos B."/>
            <person name="Lipzen A."/>
            <person name="Chen C."/>
            <person name="Yanf M."/>
            <person name="Daum C."/>
            <person name="Ng V."/>
            <person name="Clum A."/>
            <person name="Ohm R."/>
            <person name="Martin F."/>
            <person name="Silar P."/>
            <person name="Natvig D."/>
            <person name="Lalanne C."/>
            <person name="Gautier V."/>
            <person name="Ament-Velasquez S.L."/>
            <person name="Kruys A."/>
            <person name="Hutchinson M.I."/>
            <person name="Powell A.J."/>
            <person name="Barry K."/>
            <person name="Miller A.N."/>
            <person name="Grigoriev I.V."/>
            <person name="Debuchy R."/>
            <person name="Gladieux P."/>
            <person name="Thoren M.H."/>
            <person name="Johannesson H."/>
        </authorList>
    </citation>
    <scope>NUCLEOTIDE SEQUENCE</scope>
    <source>
        <strain evidence="3">CBS 141.50</strain>
    </source>
</reference>
<dbReference type="SMART" id="SM00355">
    <property type="entry name" value="ZnF_C2H2"/>
    <property type="match status" value="3"/>
</dbReference>
<feature type="compositionally biased region" description="Basic residues" evidence="1">
    <location>
        <begin position="57"/>
        <end position="66"/>
    </location>
</feature>
<feature type="domain" description="C2H2-type" evidence="2">
    <location>
        <begin position="419"/>
        <end position="444"/>
    </location>
</feature>
<protein>
    <submittedName>
        <fullName evidence="3">Metallothionein expression activator</fullName>
    </submittedName>
</protein>
<feature type="compositionally biased region" description="Polar residues" evidence="1">
    <location>
        <begin position="256"/>
        <end position="277"/>
    </location>
</feature>
<feature type="domain" description="C2H2-type" evidence="2">
    <location>
        <begin position="484"/>
        <end position="509"/>
    </location>
</feature>
<feature type="compositionally biased region" description="Low complexity" evidence="1">
    <location>
        <begin position="336"/>
        <end position="346"/>
    </location>
</feature>
<accession>A0AAN6ZQ57</accession>
<keyword evidence="4" id="KW-1185">Reference proteome</keyword>
<feature type="compositionally biased region" description="Basic and acidic residues" evidence="1">
    <location>
        <begin position="129"/>
        <end position="143"/>
    </location>
</feature>
<gene>
    <name evidence="3" type="ORF">C8A04DRAFT_9968</name>
</gene>
<dbReference type="GeneID" id="87822311"/>
<dbReference type="EMBL" id="MU853563">
    <property type="protein sequence ID" value="KAK4146198.1"/>
    <property type="molecule type" value="Genomic_DNA"/>
</dbReference>
<feature type="region of interest" description="Disordered" evidence="1">
    <location>
        <begin position="315"/>
        <end position="346"/>
    </location>
</feature>
<evidence type="ECO:0000313" key="3">
    <source>
        <dbReference type="EMBL" id="KAK4146198.1"/>
    </source>
</evidence>
<dbReference type="SUPFAM" id="SSF57667">
    <property type="entry name" value="beta-beta-alpha zinc fingers"/>
    <property type="match status" value="1"/>
</dbReference>
<evidence type="ECO:0000256" key="1">
    <source>
        <dbReference type="SAM" id="MobiDB-lite"/>
    </source>
</evidence>
<reference evidence="3" key="1">
    <citation type="journal article" date="2023" name="Mol. Phylogenet. Evol.">
        <title>Genome-scale phylogeny and comparative genomics of the fungal order Sordariales.</title>
        <authorList>
            <person name="Hensen N."/>
            <person name="Bonometti L."/>
            <person name="Westerberg I."/>
            <person name="Brannstrom I.O."/>
            <person name="Guillou S."/>
            <person name="Cros-Aarteil S."/>
            <person name="Calhoun S."/>
            <person name="Haridas S."/>
            <person name="Kuo A."/>
            <person name="Mondo S."/>
            <person name="Pangilinan J."/>
            <person name="Riley R."/>
            <person name="LaButti K."/>
            <person name="Andreopoulos B."/>
            <person name="Lipzen A."/>
            <person name="Chen C."/>
            <person name="Yan M."/>
            <person name="Daum C."/>
            <person name="Ng V."/>
            <person name="Clum A."/>
            <person name="Steindorff A."/>
            <person name="Ohm R.A."/>
            <person name="Martin F."/>
            <person name="Silar P."/>
            <person name="Natvig D.O."/>
            <person name="Lalanne C."/>
            <person name="Gautier V."/>
            <person name="Ament-Velasquez S.L."/>
            <person name="Kruys A."/>
            <person name="Hutchinson M.I."/>
            <person name="Powell A.J."/>
            <person name="Barry K."/>
            <person name="Miller A.N."/>
            <person name="Grigoriev I.V."/>
            <person name="Debuchy R."/>
            <person name="Gladieux P."/>
            <person name="Hiltunen Thoren M."/>
            <person name="Johannesson H."/>
        </authorList>
    </citation>
    <scope>NUCLEOTIDE SEQUENCE</scope>
    <source>
        <strain evidence="3">CBS 141.50</strain>
    </source>
</reference>
<dbReference type="InterPro" id="IPR051061">
    <property type="entry name" value="Zinc_finger_trans_reg"/>
</dbReference>
<feature type="compositionally biased region" description="Basic and acidic residues" evidence="1">
    <location>
        <begin position="500"/>
        <end position="520"/>
    </location>
</feature>
<dbReference type="GO" id="GO:0005634">
    <property type="term" value="C:nucleus"/>
    <property type="evidence" value="ECO:0007669"/>
    <property type="project" value="TreeGrafter"/>
</dbReference>
<sequence length="542" mass="58286">MSTEATSDLPASDLYDPDDVLPRDSPLLEPRRPRLKLSPSPAPTLSSSSTSSAASRRNGRLKRRNWVRPNQGDAILIGHLDGHRRELAAYEGIDPWITDTEDSGGPEDAEEPKHPAFRDRSMSPASPSGDHRAGMERGHDDASSRTANGESAHAPGKTAVGPTTENVGAFDLRALESLAADALAVAEPRTLPDAGPTPPVTDNDVVSVKGHPTPASTMPIHTRRNGTQQPERTGPPTMPSPYSPASIYSPREVGSTPMSSKTDMRSPTASIHSSTQGEGLPPLQLNSPRYETSGQTLPSIRSQLGDIPQLVHSPGAGSVMRGLNHSFSGSPPTGMPRLPSLSSQLGSPPLPPADPYRDPLSPIHPLAYYPPSNGLHRPHEFTASSPEAVGSHQSGSPLSVQGLDRMSIDGMAIQTVGSYICRVPGCQASPFQTQYLLNSHANVHSSARPHYCPVQGCPRGEGGKGFKRKNEMIRHGLVHESPGYICPFCPDRDHRYPRPDNLQRHVRVHHVDKQRDDPLLRDVLAQRPGGPNRGRRRRAGPG</sequence>
<dbReference type="PANTHER" id="PTHR46179">
    <property type="entry name" value="ZINC FINGER PROTEIN"/>
    <property type="match status" value="1"/>
</dbReference>
<proteinExistence type="predicted"/>
<comment type="caution">
    <text evidence="3">The sequence shown here is derived from an EMBL/GenBank/DDBJ whole genome shotgun (WGS) entry which is preliminary data.</text>
</comment>
<feature type="compositionally biased region" description="Low complexity" evidence="1">
    <location>
        <begin position="36"/>
        <end position="55"/>
    </location>
</feature>
<feature type="region of interest" description="Disordered" evidence="1">
    <location>
        <begin position="378"/>
        <end position="398"/>
    </location>
</feature>
<dbReference type="PANTHER" id="PTHR46179:SF19">
    <property type="entry name" value="C2H2 FINGER DOMAIN TRANSCRIPTION FACTOR (EUROFUNG)-RELATED"/>
    <property type="match status" value="1"/>
</dbReference>
<organism evidence="3 4">
    <name type="scientific">Dichotomopilus funicola</name>
    <dbReference type="NCBI Taxonomy" id="1934379"/>
    <lineage>
        <taxon>Eukaryota</taxon>
        <taxon>Fungi</taxon>
        <taxon>Dikarya</taxon>
        <taxon>Ascomycota</taxon>
        <taxon>Pezizomycotina</taxon>
        <taxon>Sordariomycetes</taxon>
        <taxon>Sordariomycetidae</taxon>
        <taxon>Sordariales</taxon>
        <taxon>Chaetomiaceae</taxon>
        <taxon>Dichotomopilus</taxon>
    </lineage>
</organism>